<reference evidence="2 3" key="1">
    <citation type="submission" date="2020-08" db="EMBL/GenBank/DDBJ databases">
        <title>Sequencing the genomes of 1000 actinobacteria strains.</title>
        <authorList>
            <person name="Klenk H.-P."/>
        </authorList>
    </citation>
    <scope>NUCLEOTIDE SEQUENCE [LARGE SCALE GENOMIC DNA]</scope>
    <source>
        <strain evidence="2 3">DSM 102030</strain>
    </source>
</reference>
<feature type="region of interest" description="Disordered" evidence="1">
    <location>
        <begin position="123"/>
        <end position="143"/>
    </location>
</feature>
<dbReference type="EMBL" id="JACHJT010000001">
    <property type="protein sequence ID" value="MBB4930617.1"/>
    <property type="molecule type" value="Genomic_DNA"/>
</dbReference>
<dbReference type="Proteomes" id="UP000523007">
    <property type="component" value="Unassembled WGS sequence"/>
</dbReference>
<gene>
    <name evidence="2" type="ORF">F4561_001437</name>
</gene>
<proteinExistence type="predicted"/>
<evidence type="ECO:0000256" key="1">
    <source>
        <dbReference type="SAM" id="MobiDB-lite"/>
    </source>
</evidence>
<evidence type="ECO:0000313" key="3">
    <source>
        <dbReference type="Proteomes" id="UP000523007"/>
    </source>
</evidence>
<evidence type="ECO:0000313" key="2">
    <source>
        <dbReference type="EMBL" id="MBB4930617.1"/>
    </source>
</evidence>
<sequence length="143" mass="15425">MYLVRYHDIAASAIYRILKRLGINRLSASQHYQRYEKQLPGNRVQIDVKLLHPIGTADDAALTPAPAPAGSAPTPTSQRRATYYQFTAIDDCTRLRILRMLRPEFGAGVVDCRPARIPGSGIRGAPDAATARGGPVIAGAKSG</sequence>
<name>A0A7W7REN8_9ACTN</name>
<organism evidence="2 3">
    <name type="scientific">Lipingzhangella halophila</name>
    <dbReference type="NCBI Taxonomy" id="1783352"/>
    <lineage>
        <taxon>Bacteria</taxon>
        <taxon>Bacillati</taxon>
        <taxon>Actinomycetota</taxon>
        <taxon>Actinomycetes</taxon>
        <taxon>Streptosporangiales</taxon>
        <taxon>Nocardiopsidaceae</taxon>
        <taxon>Lipingzhangella</taxon>
    </lineage>
</organism>
<keyword evidence="3" id="KW-1185">Reference proteome</keyword>
<comment type="caution">
    <text evidence="2">The sequence shown here is derived from an EMBL/GenBank/DDBJ whole genome shotgun (WGS) entry which is preliminary data.</text>
</comment>
<accession>A0A7W7REN8</accession>
<dbReference type="AlphaFoldDB" id="A0A7W7REN8"/>
<protein>
    <submittedName>
        <fullName evidence="2">Uncharacterized protein</fullName>
    </submittedName>
</protein>